<dbReference type="InterPro" id="IPR016087">
    <property type="entry name" value="Chalcone_isomerase"/>
</dbReference>
<dbReference type="Gene3D" id="3.50.70.10">
    <property type="match status" value="1"/>
</dbReference>
<evidence type="ECO:0000259" key="2">
    <source>
        <dbReference type="Pfam" id="PF16036"/>
    </source>
</evidence>
<feature type="domain" description="Chalcone isomerase" evidence="2">
    <location>
        <begin position="59"/>
        <end position="204"/>
    </location>
</feature>
<keyword evidence="1" id="KW-0732">Signal</keyword>
<proteinExistence type="predicted"/>
<evidence type="ECO:0000256" key="1">
    <source>
        <dbReference type="SAM" id="SignalP"/>
    </source>
</evidence>
<dbReference type="AlphaFoldDB" id="A0A916J0L5"/>
<accession>A0A916J0L5</accession>
<gene>
    <name evidence="3" type="ORF">GTOL_10377</name>
</gene>
<dbReference type="PANTHER" id="PTHR47698">
    <property type="entry name" value="FATTY-ACID-BINDING PROTEIN 3, CHLOROPLASTIC"/>
    <property type="match status" value="1"/>
</dbReference>
<dbReference type="EMBL" id="CAJQUM010000001">
    <property type="protein sequence ID" value="CAG4882495.1"/>
    <property type="molecule type" value="Genomic_DNA"/>
</dbReference>
<sequence>MRRVIDPLMKEHKMKRFALASSLFFLVSGAALAGASGTMVEESGKQFPAQLLFSHAGKDYAMTLTGTATRKKMFIKVYAVAHYMQDAQQGSKDALLKEAMTDGKAKQITMTFLRDVDAGKIIDAYREGFKKNATQAEIQAIQPHIDTFCGYFAKADVKEGQQFILRWLPGGVVLTNVLGQDKVAITDEIFARVLWSIWLGKDSIVNTEDLVRAMIST</sequence>
<dbReference type="SUPFAM" id="SSF54626">
    <property type="entry name" value="Chalcone isomerase"/>
    <property type="match status" value="1"/>
</dbReference>
<reference evidence="3" key="1">
    <citation type="submission" date="2021-04" db="EMBL/GenBank/DDBJ databases">
        <authorList>
            <person name="Hornung B."/>
        </authorList>
    </citation>
    <scope>NUCLEOTIDE SEQUENCE</scope>
    <source>
        <strain evidence="3">G5G6</strain>
    </source>
</reference>
<keyword evidence="4" id="KW-1185">Reference proteome</keyword>
<evidence type="ECO:0000313" key="3">
    <source>
        <dbReference type="EMBL" id="CAG4882495.1"/>
    </source>
</evidence>
<evidence type="ECO:0000313" key="4">
    <source>
        <dbReference type="Proteomes" id="UP000742786"/>
    </source>
</evidence>
<protein>
    <recommendedName>
        <fullName evidence="2">Chalcone isomerase domain-containing protein</fullName>
    </recommendedName>
</protein>
<dbReference type="InterPro" id="IPR016088">
    <property type="entry name" value="Chalcone_isomerase_3-sand"/>
</dbReference>
<name>A0A916J0L5_9PROT</name>
<feature type="chain" id="PRO_5036903565" description="Chalcone isomerase domain-containing protein" evidence="1">
    <location>
        <begin position="34"/>
        <end position="217"/>
    </location>
</feature>
<dbReference type="Pfam" id="PF16036">
    <property type="entry name" value="Chalcone_3"/>
    <property type="match status" value="1"/>
</dbReference>
<organism evidence="3 4">
    <name type="scientific">Georgfuchsia toluolica</name>
    <dbReference type="NCBI Taxonomy" id="424218"/>
    <lineage>
        <taxon>Bacteria</taxon>
        <taxon>Pseudomonadati</taxon>
        <taxon>Pseudomonadota</taxon>
        <taxon>Betaproteobacteria</taxon>
        <taxon>Nitrosomonadales</taxon>
        <taxon>Sterolibacteriaceae</taxon>
        <taxon>Georgfuchsia</taxon>
    </lineage>
</organism>
<dbReference type="GO" id="GO:0016872">
    <property type="term" value="F:intramolecular lyase activity"/>
    <property type="evidence" value="ECO:0007669"/>
    <property type="project" value="InterPro"/>
</dbReference>
<feature type="signal peptide" evidence="1">
    <location>
        <begin position="1"/>
        <end position="33"/>
    </location>
</feature>
<comment type="caution">
    <text evidence="3">The sequence shown here is derived from an EMBL/GenBank/DDBJ whole genome shotgun (WGS) entry which is preliminary data.</text>
</comment>
<dbReference type="InterPro" id="IPR036298">
    <property type="entry name" value="Chalcone_isomerase_sf"/>
</dbReference>
<dbReference type="PANTHER" id="PTHR47698:SF2">
    <property type="entry name" value="FATTY-ACID-BINDING PROTEIN 3, CHLOROPLASTIC"/>
    <property type="match status" value="1"/>
</dbReference>
<dbReference type="Proteomes" id="UP000742786">
    <property type="component" value="Unassembled WGS sequence"/>
</dbReference>